<evidence type="ECO:0000259" key="5">
    <source>
        <dbReference type="PROSITE" id="PS50850"/>
    </source>
</evidence>
<dbReference type="GO" id="GO:0022857">
    <property type="term" value="F:transmembrane transporter activity"/>
    <property type="evidence" value="ECO:0007669"/>
    <property type="project" value="InterPro"/>
</dbReference>
<protein>
    <submittedName>
        <fullName evidence="6">MFS transporter</fullName>
    </submittedName>
</protein>
<feature type="transmembrane region" description="Helical" evidence="4">
    <location>
        <begin position="163"/>
        <end position="185"/>
    </location>
</feature>
<evidence type="ECO:0000313" key="6">
    <source>
        <dbReference type="EMBL" id="MCS0495694.1"/>
    </source>
</evidence>
<feature type="domain" description="Major facilitator superfamily (MFS) profile" evidence="5">
    <location>
        <begin position="212"/>
        <end position="403"/>
    </location>
</feature>
<dbReference type="PANTHER" id="PTHR23527:SF1">
    <property type="entry name" value="BLL3282 PROTEIN"/>
    <property type="match status" value="1"/>
</dbReference>
<dbReference type="PROSITE" id="PS50850">
    <property type="entry name" value="MFS"/>
    <property type="match status" value="1"/>
</dbReference>
<dbReference type="InterPro" id="IPR052952">
    <property type="entry name" value="MFS-Transporter"/>
</dbReference>
<feature type="transmembrane region" description="Helical" evidence="4">
    <location>
        <begin position="75"/>
        <end position="100"/>
    </location>
</feature>
<reference evidence="6" key="1">
    <citation type="submission" date="2022-08" db="EMBL/GenBank/DDBJ databases">
        <authorList>
            <person name="Li F."/>
        </authorList>
    </citation>
    <scope>NUCLEOTIDE SEQUENCE</scope>
    <source>
        <strain evidence="6">MQZ15Z-1</strain>
    </source>
</reference>
<dbReference type="InterPro" id="IPR036259">
    <property type="entry name" value="MFS_trans_sf"/>
</dbReference>
<comment type="caution">
    <text evidence="6">The sequence shown here is derived from an EMBL/GenBank/DDBJ whole genome shotgun (WGS) entry which is preliminary data.</text>
</comment>
<gene>
    <name evidence="6" type="ORF">NVS89_11340</name>
</gene>
<dbReference type="SUPFAM" id="SSF103473">
    <property type="entry name" value="MFS general substrate transporter"/>
    <property type="match status" value="1"/>
</dbReference>
<organism evidence="6 7">
    <name type="scientific">Ancylobacter mangrovi</name>
    <dbReference type="NCBI Taxonomy" id="2972472"/>
    <lineage>
        <taxon>Bacteria</taxon>
        <taxon>Pseudomonadati</taxon>
        <taxon>Pseudomonadota</taxon>
        <taxon>Alphaproteobacteria</taxon>
        <taxon>Hyphomicrobiales</taxon>
        <taxon>Xanthobacteraceae</taxon>
        <taxon>Ancylobacter</taxon>
    </lineage>
</organism>
<feature type="transmembrane region" description="Helical" evidence="4">
    <location>
        <begin position="279"/>
        <end position="299"/>
    </location>
</feature>
<keyword evidence="3 4" id="KW-0472">Membrane</keyword>
<keyword evidence="1 4" id="KW-0812">Transmembrane</keyword>
<dbReference type="Gene3D" id="1.20.1250.20">
    <property type="entry name" value="MFS general substrate transporter like domains"/>
    <property type="match status" value="2"/>
</dbReference>
<sequence>MSRHGPSALLFATMYPQTVMSMMVLTPPVVAEQVTAAYGLPAETAGLYAAVSYFFVAVGALSTASLISRVGPLRLSFACIVAGGLALAIFGLGSFAWVVLATVLMGLCYGPLTPASQQAIANADPIANIALFLSVRQTAVPLGGMLAGLIVPALVVRSNLETALLVLGLGVTLSGLLAGSLLGVVRHEPRAPRAPVRAGFFAPLRLMLTHRSLLAISFASTVYGALQLVVSSLLVVFLMRELGRDLVTAGLMLGISQAAAVIGRIGWGFVADRVGRLRGTLGAIGLGMAGACTAAWLLTPASPDPVVALVAFLLGATTSGWNGVFLASLMQAVPTAQAGFAASGALLFSYLGIVLGPPLFGALAAFIGFPAAFLLLGVLAVGGTALCWLPPSPGAPRRQIVDI</sequence>
<accession>A0A9X2PE41</accession>
<keyword evidence="2 4" id="KW-1133">Transmembrane helix</keyword>
<feature type="transmembrane region" description="Helical" evidence="4">
    <location>
        <begin position="213"/>
        <end position="240"/>
    </location>
</feature>
<evidence type="ECO:0000313" key="7">
    <source>
        <dbReference type="Proteomes" id="UP001151088"/>
    </source>
</evidence>
<keyword evidence="7" id="KW-1185">Reference proteome</keyword>
<name>A0A9X2PE41_9HYPH</name>
<dbReference type="Proteomes" id="UP001151088">
    <property type="component" value="Unassembled WGS sequence"/>
</dbReference>
<proteinExistence type="predicted"/>
<dbReference type="AlphaFoldDB" id="A0A9X2PE41"/>
<dbReference type="Pfam" id="PF07690">
    <property type="entry name" value="MFS_1"/>
    <property type="match status" value="1"/>
</dbReference>
<evidence type="ECO:0000256" key="3">
    <source>
        <dbReference type="ARBA" id="ARBA00023136"/>
    </source>
</evidence>
<dbReference type="RefSeq" id="WP_258732860.1">
    <property type="nucleotide sequence ID" value="NZ_JANTHZ010000004.1"/>
</dbReference>
<feature type="transmembrane region" description="Helical" evidence="4">
    <location>
        <begin position="47"/>
        <end position="68"/>
    </location>
</feature>
<evidence type="ECO:0000256" key="4">
    <source>
        <dbReference type="SAM" id="Phobius"/>
    </source>
</evidence>
<feature type="transmembrane region" description="Helical" evidence="4">
    <location>
        <begin position="338"/>
        <end position="356"/>
    </location>
</feature>
<evidence type="ECO:0000256" key="2">
    <source>
        <dbReference type="ARBA" id="ARBA00022989"/>
    </source>
</evidence>
<dbReference type="InterPro" id="IPR011701">
    <property type="entry name" value="MFS"/>
</dbReference>
<dbReference type="InterPro" id="IPR020846">
    <property type="entry name" value="MFS_dom"/>
</dbReference>
<feature type="transmembrane region" description="Helical" evidence="4">
    <location>
        <begin position="305"/>
        <end position="326"/>
    </location>
</feature>
<feature type="transmembrane region" description="Helical" evidence="4">
    <location>
        <begin position="362"/>
        <end position="389"/>
    </location>
</feature>
<dbReference type="EMBL" id="JANTHZ010000004">
    <property type="protein sequence ID" value="MCS0495694.1"/>
    <property type="molecule type" value="Genomic_DNA"/>
</dbReference>
<feature type="transmembrane region" description="Helical" evidence="4">
    <location>
        <begin position="246"/>
        <end position="267"/>
    </location>
</feature>
<evidence type="ECO:0000256" key="1">
    <source>
        <dbReference type="ARBA" id="ARBA00022692"/>
    </source>
</evidence>
<dbReference type="PANTHER" id="PTHR23527">
    <property type="entry name" value="BLL3282 PROTEIN"/>
    <property type="match status" value="1"/>
</dbReference>